<evidence type="ECO:0000256" key="8">
    <source>
        <dbReference type="ARBA" id="ARBA00023136"/>
    </source>
</evidence>
<dbReference type="GO" id="GO:0008528">
    <property type="term" value="F:G protein-coupled peptide receptor activity"/>
    <property type="evidence" value="ECO:0007669"/>
    <property type="project" value="TreeGrafter"/>
</dbReference>
<dbReference type="GO" id="GO:0007189">
    <property type="term" value="P:adenylate cyclase-activating G protein-coupled receptor signaling pathway"/>
    <property type="evidence" value="ECO:0007669"/>
    <property type="project" value="TreeGrafter"/>
</dbReference>
<organism evidence="16 20">
    <name type="scientific">Rotaria sordida</name>
    <dbReference type="NCBI Taxonomy" id="392033"/>
    <lineage>
        <taxon>Eukaryota</taxon>
        <taxon>Metazoa</taxon>
        <taxon>Spiralia</taxon>
        <taxon>Gnathifera</taxon>
        <taxon>Rotifera</taxon>
        <taxon>Eurotatoria</taxon>
        <taxon>Bdelloidea</taxon>
        <taxon>Philodinida</taxon>
        <taxon>Philodinidae</taxon>
        <taxon>Rotaria</taxon>
    </lineage>
</organism>
<dbReference type="InterPro" id="IPR017452">
    <property type="entry name" value="GPCR_Rhodpsn_7TM"/>
</dbReference>
<evidence type="ECO:0000313" key="16">
    <source>
        <dbReference type="EMBL" id="CAF0931779.1"/>
    </source>
</evidence>
<dbReference type="Pfam" id="PF00001">
    <property type="entry name" value="7tm_1"/>
    <property type="match status" value="1"/>
</dbReference>
<feature type="transmembrane region" description="Helical" evidence="12">
    <location>
        <begin position="474"/>
        <end position="495"/>
    </location>
</feature>
<dbReference type="Pfam" id="PF13855">
    <property type="entry name" value="LRR_8"/>
    <property type="match status" value="1"/>
</dbReference>
<dbReference type="AlphaFoldDB" id="A0A814BNF3"/>
<feature type="transmembrane region" description="Helical" evidence="12">
    <location>
        <begin position="562"/>
        <end position="586"/>
    </location>
</feature>
<evidence type="ECO:0000313" key="19">
    <source>
        <dbReference type="Proteomes" id="UP000663870"/>
    </source>
</evidence>
<dbReference type="EMBL" id="CAJNOH010000046">
    <property type="protein sequence ID" value="CAF0805539.1"/>
    <property type="molecule type" value="Genomic_DNA"/>
</dbReference>
<comment type="subcellular location">
    <subcellularLocation>
        <location evidence="1">Cell membrane</location>
        <topology evidence="1">Multi-pass membrane protein</topology>
    </subcellularLocation>
</comment>
<dbReference type="Proteomes" id="UP000663889">
    <property type="component" value="Unassembled WGS sequence"/>
</dbReference>
<dbReference type="Proteomes" id="UP000663870">
    <property type="component" value="Unassembled WGS sequence"/>
</dbReference>
<dbReference type="SUPFAM" id="SSF81321">
    <property type="entry name" value="Family A G protein-coupled receptor-like"/>
    <property type="match status" value="1"/>
</dbReference>
<gene>
    <name evidence="18" type="ORF">FNK824_LOCUS4727</name>
    <name evidence="17" type="ORF">JXQ802_LOCUS15324</name>
    <name evidence="15" type="ORF">PYM288_LOCUS4834</name>
    <name evidence="16" type="ORF">SEV965_LOCUS7215</name>
</gene>
<evidence type="ECO:0000313" key="17">
    <source>
        <dbReference type="EMBL" id="CAF1024318.1"/>
    </source>
</evidence>
<dbReference type="GO" id="GO:0005886">
    <property type="term" value="C:plasma membrane"/>
    <property type="evidence" value="ECO:0007669"/>
    <property type="project" value="UniProtKB-SubCell"/>
</dbReference>
<keyword evidence="10 11" id="KW-0807">Transducer</keyword>
<keyword evidence="3" id="KW-0433">Leucine-rich repeat</keyword>
<feature type="transmembrane region" description="Helical" evidence="12">
    <location>
        <begin position="432"/>
        <end position="454"/>
    </location>
</feature>
<evidence type="ECO:0000256" key="12">
    <source>
        <dbReference type="SAM" id="Phobius"/>
    </source>
</evidence>
<dbReference type="EMBL" id="CAJOBE010000353">
    <property type="protein sequence ID" value="CAF3627237.1"/>
    <property type="molecule type" value="Genomic_DNA"/>
</dbReference>
<feature type="transmembrane region" description="Helical" evidence="12">
    <location>
        <begin position="389"/>
        <end position="412"/>
    </location>
</feature>
<feature type="transmembrane region" description="Helical" evidence="12">
    <location>
        <begin position="606"/>
        <end position="626"/>
    </location>
</feature>
<sequence>MYSINIFFHLVFVFGFLSNFYVQSFCNIHDDEILCKPTEFYHYNSSSINNNIIRSGQTLHLTNAYYSGILNENINKLIIDDYPYKTFPLPFISSLTLHNLHIEHTFLNTFPTWLCAYNKNLSFIEINYSHIEEIFEHDLNLCLNLCTLRISNSYLKQFTNSYNIEIYLHSLYLNNNKFLKISNENGLDLNQFRYLRILDLSYNQIQTISSENFNQTLSLTTLDLSFNNLEYFQLNNIKYLILLEILDLRGNNYLHINENWYDYLPHLIKIYFPYAHFCCNYKNNLKILNEKHIKKTKFDQTINEFIDEKEKQYKNENQLMSVSFHSDQVCFPLPDHMTPCESLFSSKFIRFIFLMIVFISVASNLTALIITLFRLIISSYNRWSISTVLSSNLALADFISSIYLVLVGIMDIRFNENFYIKTQLWTNSHLCTLAGFIYIFGIQSSIYALTLLTFERFYTILYSFKRQTPWPPKFTLTFISLGWLISFLIASLPLININNFHANSLCVPFRMETIFDRLYLSLLIIFDICFIGIIITCNGLICFNFSKSYVHTLNDARATLKILTLVIAICISRIPLIIFIFLTLIIHPTYSYNINNYALNFTYIKLIVLFLQPFSSCFNPFMYSSLSTLKWIHTRTEFERPRSIKGSFEFSRFRSTSVVFNCGYHPLRMMSISSLDYRLSSSPNTP</sequence>
<dbReference type="PROSITE" id="PS51450">
    <property type="entry name" value="LRR"/>
    <property type="match status" value="2"/>
</dbReference>
<evidence type="ECO:0000256" key="6">
    <source>
        <dbReference type="ARBA" id="ARBA00022989"/>
    </source>
</evidence>
<dbReference type="PROSITE" id="PS50262">
    <property type="entry name" value="G_PROTEIN_RECEP_F1_2"/>
    <property type="match status" value="1"/>
</dbReference>
<feature type="chain" id="PRO_5035683692" description="G-protein coupled receptors family 1 profile domain-containing protein" evidence="13">
    <location>
        <begin position="25"/>
        <end position="686"/>
    </location>
</feature>
<reference evidence="16" key="1">
    <citation type="submission" date="2021-02" db="EMBL/GenBank/DDBJ databases">
        <authorList>
            <person name="Nowell W R."/>
        </authorList>
    </citation>
    <scope>NUCLEOTIDE SEQUENCE</scope>
</reference>
<keyword evidence="19" id="KW-1185">Reference proteome</keyword>
<dbReference type="EMBL" id="CAJNOL010000355">
    <property type="protein sequence ID" value="CAF1024318.1"/>
    <property type="molecule type" value="Genomic_DNA"/>
</dbReference>
<comment type="caution">
    <text evidence="16">The sequence shown here is derived from an EMBL/GenBank/DDBJ whole genome shotgun (WGS) entry which is preliminary data.</text>
</comment>
<keyword evidence="2" id="KW-1003">Cell membrane</keyword>
<feature type="transmembrane region" description="Helical" evidence="12">
    <location>
        <begin position="518"/>
        <end position="541"/>
    </location>
</feature>
<dbReference type="InterPro" id="IPR001611">
    <property type="entry name" value="Leu-rich_rpt"/>
</dbReference>
<proteinExistence type="inferred from homology"/>
<evidence type="ECO:0000256" key="11">
    <source>
        <dbReference type="RuleBase" id="RU000688"/>
    </source>
</evidence>
<name>A0A814BNF3_9BILA</name>
<evidence type="ECO:0000256" key="7">
    <source>
        <dbReference type="ARBA" id="ARBA00023040"/>
    </source>
</evidence>
<evidence type="ECO:0000259" key="14">
    <source>
        <dbReference type="PROSITE" id="PS50262"/>
    </source>
</evidence>
<feature type="domain" description="G-protein coupled receptors family 1 profile" evidence="14">
    <location>
        <begin position="363"/>
        <end position="623"/>
    </location>
</feature>
<feature type="signal peptide" evidence="13">
    <location>
        <begin position="1"/>
        <end position="24"/>
    </location>
</feature>
<evidence type="ECO:0000313" key="15">
    <source>
        <dbReference type="EMBL" id="CAF0805539.1"/>
    </source>
</evidence>
<dbReference type="InterPro" id="IPR000276">
    <property type="entry name" value="GPCR_Rhodpsn"/>
</dbReference>
<evidence type="ECO:0000256" key="3">
    <source>
        <dbReference type="ARBA" id="ARBA00022614"/>
    </source>
</evidence>
<dbReference type="PRINTS" id="PR00237">
    <property type="entry name" value="GPCRRHODOPSN"/>
</dbReference>
<dbReference type="Proteomes" id="UP000663874">
    <property type="component" value="Unassembled WGS sequence"/>
</dbReference>
<dbReference type="Proteomes" id="UP000663854">
    <property type="component" value="Unassembled WGS sequence"/>
</dbReference>
<dbReference type="InterPro" id="IPR032675">
    <property type="entry name" value="LRR_dom_sf"/>
</dbReference>
<keyword evidence="13" id="KW-0732">Signal</keyword>
<evidence type="ECO:0000256" key="10">
    <source>
        <dbReference type="ARBA" id="ARBA00023224"/>
    </source>
</evidence>
<keyword evidence="5" id="KW-0677">Repeat</keyword>
<evidence type="ECO:0000313" key="18">
    <source>
        <dbReference type="EMBL" id="CAF3627237.1"/>
    </source>
</evidence>
<dbReference type="SUPFAM" id="SSF52058">
    <property type="entry name" value="L domain-like"/>
    <property type="match status" value="1"/>
</dbReference>
<feature type="transmembrane region" description="Helical" evidence="12">
    <location>
        <begin position="348"/>
        <end position="377"/>
    </location>
</feature>
<dbReference type="PROSITE" id="PS00237">
    <property type="entry name" value="G_PROTEIN_RECEP_F1_1"/>
    <property type="match status" value="1"/>
</dbReference>
<keyword evidence="7 11" id="KW-0297">G-protein coupled receptor</keyword>
<dbReference type="Gene3D" id="3.80.10.10">
    <property type="entry name" value="Ribonuclease Inhibitor"/>
    <property type="match status" value="1"/>
</dbReference>
<dbReference type="EMBL" id="CAJNOU010000249">
    <property type="protein sequence ID" value="CAF0931779.1"/>
    <property type="molecule type" value="Genomic_DNA"/>
</dbReference>
<dbReference type="PANTHER" id="PTHR24372:SF77">
    <property type="entry name" value="G-PROTEIN COUPLED RECEPTORS FAMILY 1 PROFILE DOMAIN-CONTAINING PROTEIN"/>
    <property type="match status" value="1"/>
</dbReference>
<keyword evidence="9 11" id="KW-0675">Receptor</keyword>
<dbReference type="Gene3D" id="1.20.1070.10">
    <property type="entry name" value="Rhodopsin 7-helix transmembrane proteins"/>
    <property type="match status" value="1"/>
</dbReference>
<evidence type="ECO:0000256" key="9">
    <source>
        <dbReference type="ARBA" id="ARBA00023170"/>
    </source>
</evidence>
<evidence type="ECO:0000256" key="2">
    <source>
        <dbReference type="ARBA" id="ARBA00022475"/>
    </source>
</evidence>
<keyword evidence="8 12" id="KW-0472">Membrane</keyword>
<evidence type="ECO:0000313" key="20">
    <source>
        <dbReference type="Proteomes" id="UP000663889"/>
    </source>
</evidence>
<dbReference type="PANTHER" id="PTHR24372">
    <property type="entry name" value="GLYCOPROTEIN HORMONE RECEPTOR"/>
    <property type="match status" value="1"/>
</dbReference>
<evidence type="ECO:0000256" key="4">
    <source>
        <dbReference type="ARBA" id="ARBA00022692"/>
    </source>
</evidence>
<dbReference type="GO" id="GO:0009755">
    <property type="term" value="P:hormone-mediated signaling pathway"/>
    <property type="evidence" value="ECO:0007669"/>
    <property type="project" value="TreeGrafter"/>
</dbReference>
<evidence type="ECO:0000256" key="1">
    <source>
        <dbReference type="ARBA" id="ARBA00004651"/>
    </source>
</evidence>
<evidence type="ECO:0000256" key="5">
    <source>
        <dbReference type="ARBA" id="ARBA00022737"/>
    </source>
</evidence>
<accession>A0A814BNF3</accession>
<evidence type="ECO:0000256" key="13">
    <source>
        <dbReference type="SAM" id="SignalP"/>
    </source>
</evidence>
<comment type="similarity">
    <text evidence="11">Belongs to the G-protein coupled receptor 1 family.</text>
</comment>
<protein>
    <recommendedName>
        <fullName evidence="14">G-protein coupled receptors family 1 profile domain-containing protein</fullName>
    </recommendedName>
</protein>
<keyword evidence="6 12" id="KW-1133">Transmembrane helix</keyword>
<keyword evidence="4 11" id="KW-0812">Transmembrane</keyword>